<feature type="region of interest" description="Disordered" evidence="1">
    <location>
        <begin position="1"/>
        <end position="62"/>
    </location>
</feature>
<dbReference type="EMBL" id="HBHX01054787">
    <property type="protein sequence ID" value="CAE0134462.1"/>
    <property type="molecule type" value="Transcribed_RNA"/>
</dbReference>
<organism evidence="2">
    <name type="scientific">Haptolina ericina</name>
    <dbReference type="NCBI Taxonomy" id="156174"/>
    <lineage>
        <taxon>Eukaryota</taxon>
        <taxon>Haptista</taxon>
        <taxon>Haptophyta</taxon>
        <taxon>Prymnesiophyceae</taxon>
        <taxon>Prymnesiales</taxon>
        <taxon>Prymnesiaceae</taxon>
        <taxon>Haptolina</taxon>
    </lineage>
</organism>
<feature type="compositionally biased region" description="Basic and acidic residues" evidence="1">
    <location>
        <begin position="1"/>
        <end position="11"/>
    </location>
</feature>
<evidence type="ECO:0000256" key="1">
    <source>
        <dbReference type="SAM" id="MobiDB-lite"/>
    </source>
</evidence>
<proteinExistence type="predicted"/>
<accession>A0A7S3BIR5</accession>
<reference evidence="2" key="1">
    <citation type="submission" date="2021-01" db="EMBL/GenBank/DDBJ databases">
        <authorList>
            <person name="Corre E."/>
            <person name="Pelletier E."/>
            <person name="Niang G."/>
            <person name="Scheremetjew M."/>
            <person name="Finn R."/>
            <person name="Kale V."/>
            <person name="Holt S."/>
            <person name="Cochrane G."/>
            <person name="Meng A."/>
            <person name="Brown T."/>
            <person name="Cohen L."/>
        </authorList>
    </citation>
    <scope>NUCLEOTIDE SEQUENCE</scope>
    <source>
        <strain evidence="2">CCMP281</strain>
    </source>
</reference>
<gene>
    <name evidence="2" type="ORF">HERI1096_LOCUS30209</name>
</gene>
<protein>
    <submittedName>
        <fullName evidence="2">Uncharacterized protein</fullName>
    </submittedName>
</protein>
<evidence type="ECO:0000313" key="2">
    <source>
        <dbReference type="EMBL" id="CAE0134462.1"/>
    </source>
</evidence>
<sequence>MKRPEGAKPEGRVPSLTWVSRHSQARAAPALGRDASALSEPPPSSKLRGRDRSRSAVSAATLPPRFSDSLQCTFSSEMRRERVTSIALELAMGESTPRGAVAPSQHEVKLSAPRPVRKEFALPSVQVPDVRSSSREALLQSRLERQSRVTKINTALVTDAL</sequence>
<dbReference type="AlphaFoldDB" id="A0A7S3BIR5"/>
<name>A0A7S3BIR5_9EUKA</name>